<protein>
    <submittedName>
        <fullName evidence="2">PH1 protein</fullName>
    </submittedName>
</protein>
<dbReference type="Pfam" id="PF00169">
    <property type="entry name" value="PH"/>
    <property type="match status" value="1"/>
</dbReference>
<name>A0A812PV50_SYMPI</name>
<accession>A0A812PV50</accession>
<dbReference type="EMBL" id="CAJNIZ010013969">
    <property type="protein sequence ID" value="CAE7356428.1"/>
    <property type="molecule type" value="Genomic_DNA"/>
</dbReference>
<dbReference type="Gene3D" id="2.30.29.30">
    <property type="entry name" value="Pleckstrin-homology domain (PH domain)/Phosphotyrosine-binding domain (PTB)"/>
    <property type="match status" value="1"/>
</dbReference>
<proteinExistence type="predicted"/>
<dbReference type="SUPFAM" id="SSF50729">
    <property type="entry name" value="PH domain-like"/>
    <property type="match status" value="1"/>
</dbReference>
<evidence type="ECO:0000313" key="3">
    <source>
        <dbReference type="Proteomes" id="UP000649617"/>
    </source>
</evidence>
<reference evidence="2" key="1">
    <citation type="submission" date="2021-02" db="EMBL/GenBank/DDBJ databases">
        <authorList>
            <person name="Dougan E. K."/>
            <person name="Rhodes N."/>
            <person name="Thang M."/>
            <person name="Chan C."/>
        </authorList>
    </citation>
    <scope>NUCLEOTIDE SEQUENCE</scope>
</reference>
<feature type="domain" description="PH" evidence="1">
    <location>
        <begin position="10"/>
        <end position="107"/>
    </location>
</feature>
<dbReference type="InterPro" id="IPR001849">
    <property type="entry name" value="PH_domain"/>
</dbReference>
<dbReference type="OrthoDB" id="185175at2759"/>
<dbReference type="SMART" id="SM00233">
    <property type="entry name" value="PH"/>
    <property type="match status" value="1"/>
</dbReference>
<dbReference type="AlphaFoldDB" id="A0A812PV50"/>
<evidence type="ECO:0000313" key="2">
    <source>
        <dbReference type="EMBL" id="CAE7356428.1"/>
    </source>
</evidence>
<dbReference type="PROSITE" id="PS50003">
    <property type="entry name" value="PH_DOMAIN"/>
    <property type="match status" value="1"/>
</dbReference>
<evidence type="ECO:0000259" key="1">
    <source>
        <dbReference type="PROSITE" id="PS50003"/>
    </source>
</evidence>
<gene>
    <name evidence="2" type="primary">PH1</name>
    <name evidence="2" type="ORF">SPIL2461_LOCUS8480</name>
</gene>
<organism evidence="2 3">
    <name type="scientific">Symbiodinium pilosum</name>
    <name type="common">Dinoflagellate</name>
    <dbReference type="NCBI Taxonomy" id="2952"/>
    <lineage>
        <taxon>Eukaryota</taxon>
        <taxon>Sar</taxon>
        <taxon>Alveolata</taxon>
        <taxon>Dinophyceae</taxon>
        <taxon>Suessiales</taxon>
        <taxon>Symbiodiniaceae</taxon>
        <taxon>Symbiodinium</taxon>
    </lineage>
</organism>
<comment type="caution">
    <text evidence="2">The sequence shown here is derived from an EMBL/GenBank/DDBJ whole genome shotgun (WGS) entry which is preliminary data.</text>
</comment>
<dbReference type="InterPro" id="IPR011993">
    <property type="entry name" value="PH-like_dom_sf"/>
</dbReference>
<keyword evidence="3" id="KW-1185">Reference proteome</keyword>
<sequence length="113" mass="13182">MEGFSIQKHEIIFEGFLVRQANYLQEWRRQWCVLTPEYFCSFKSRSDYTNPTTVIRLDQCLSISSDPASDGPGASFCVTTREQVMWLLAETPHLRNNWMARLGRQLLPCDEFA</sequence>
<dbReference type="Proteomes" id="UP000649617">
    <property type="component" value="Unassembled WGS sequence"/>
</dbReference>